<feature type="transmembrane region" description="Helical" evidence="11">
    <location>
        <begin position="1330"/>
        <end position="1349"/>
    </location>
</feature>
<protein>
    <submittedName>
        <fullName evidence="14">Uncharacterized protein</fullName>
    </submittedName>
</protein>
<evidence type="ECO:0000256" key="5">
    <source>
        <dbReference type="ARBA" id="ARBA00022737"/>
    </source>
</evidence>
<keyword evidence="8 11" id="KW-1133">Transmembrane helix</keyword>
<dbReference type="InterPro" id="IPR011527">
    <property type="entry name" value="ABC1_TM_dom"/>
</dbReference>
<feature type="transmembrane region" description="Helical" evidence="11">
    <location>
        <begin position="204"/>
        <end position="223"/>
    </location>
</feature>
<keyword evidence="4 11" id="KW-0812">Transmembrane</keyword>
<feature type="transmembrane region" description="Helical" evidence="11">
    <location>
        <begin position="613"/>
        <end position="632"/>
    </location>
</feature>
<feature type="transmembrane region" description="Helical" evidence="11">
    <location>
        <begin position="1210"/>
        <end position="1231"/>
    </location>
</feature>
<evidence type="ECO:0000313" key="14">
    <source>
        <dbReference type="EMBL" id="KAL3086006.1"/>
    </source>
</evidence>
<feature type="transmembrane region" description="Helical" evidence="11">
    <location>
        <begin position="138"/>
        <end position="160"/>
    </location>
</feature>
<dbReference type="InterPro" id="IPR003439">
    <property type="entry name" value="ABC_transporter-like_ATP-bd"/>
</dbReference>
<feature type="region of interest" description="Disordered" evidence="10">
    <location>
        <begin position="295"/>
        <end position="345"/>
    </location>
</feature>
<name>A0ABD2J5M8_HETSC</name>
<dbReference type="EMBL" id="JBICCN010000219">
    <property type="protein sequence ID" value="KAL3086006.1"/>
    <property type="molecule type" value="Genomic_DNA"/>
</dbReference>
<dbReference type="SMART" id="SM00382">
    <property type="entry name" value="AAA"/>
    <property type="match status" value="2"/>
</dbReference>
<comment type="similarity">
    <text evidence="2">Belongs to the ABC transporter superfamily. ABCC family. Conjugate transporter (TC 3.A.1.208) subfamily.</text>
</comment>
<accession>A0ABD2J5M8</accession>
<dbReference type="SUPFAM" id="SSF90123">
    <property type="entry name" value="ABC transporter transmembrane region"/>
    <property type="match status" value="2"/>
</dbReference>
<dbReference type="Gene3D" id="3.40.50.300">
    <property type="entry name" value="P-loop containing nucleotide triphosphate hydrolases"/>
    <property type="match status" value="2"/>
</dbReference>
<feature type="transmembrane region" description="Helical" evidence="11">
    <location>
        <begin position="64"/>
        <end position="82"/>
    </location>
</feature>
<dbReference type="InterPro" id="IPR003593">
    <property type="entry name" value="AAA+_ATPase"/>
</dbReference>
<feature type="compositionally biased region" description="Basic and acidic residues" evidence="10">
    <location>
        <begin position="308"/>
        <end position="318"/>
    </location>
</feature>
<feature type="compositionally biased region" description="Basic residues" evidence="10">
    <location>
        <begin position="1141"/>
        <end position="1151"/>
    </location>
</feature>
<sequence>MSFGAADSGDDFDDYDKNGADEKGFRWPTEFCSDSLCIRPNATAPGGASFVLLPLLTQCLQDEALSQIPPLFLLVTLPILWIQLSAARREQRETHCDRSLPRGILIKMRKGITIMLFGLKSLLLVRNCYGWLWGNENVPMVELLSPAIHLATLIVLCHYAEQCRSVGLVSPGPLFCTWLLFVVFGTSEFLFWLRNVRSADFVRLLVPLIWWPLCCLQLFLHLFSEFKRSNWDDEPNSSPEPRASFVSRIFFFWLDPLVWRGHRKPLAERDVFVLEPSLKAQRLFQRWTGERKRQKKLSHSRAFSADNSTDKNEAEERSPLLSQSSGPPLSYGAREDGSVSAPPPPPPPAPSIIFCLWQLFKWELIGATVVKLCSDLLQFVSPILLGQLITFTDDLSLPPWLGYLIAVCLFAASELRSLLLNNYFVLMNSVGCQIQSVLTSAVFAKTLRLSKGARRGRTSGEIQNLMAIDVDRFQQIMPILQQLWSSPLQIVVSLFLLYKTIGWAVVGGVTVMLSLIPCNLVVVRFTKRWQVEQMKCKDERLRMTNEVLSGIRAVKLNAWEVPMMGQIECIRRRETTLLRKSVLLRLITEVLNVTSPTLVAVLSFALFTLSDPIAHPLTPAIAFVSLTLFSQLRVPMMKMAELVSQMVQTVVSNRRLKEFLVAEEVEEGAVERERDSEYERAVDVEFASFDWQFKRRLAHDALAMRRRHRHSLTQSTVCLPYTLNNVELHLRRGILTAIVGKVGSGKSSLLNAILGEMHKVYGYVGIRGTVAYVPQQPWILNRTLRENIIFPVSEEEKPYEQHYAKVVKACALTADFSVLPNGDQTEIGEKGINLSGGQKARVNLARALYRRADIYLLDDPISAVDAIVGRHLFDHAIGPSSMSKGSTRILVTHSLAYLNQCDWIVVLDDGQIKSQGTFTDLEKEEETAKMFTRLDREENVVESATYETGESSDGESTRRSVKNTRGSSTVGETEERKSTRGSSEVGETEERKSTRGCSAVGETEERKSTRGSSEVGETEERKSTRGSSEVGETEERKCTRGSSSVGETEERKSTRGSSSVGETEERKSTRGSSAVGETEERKSTRGSSEVGETEERKSTRGSSEVGETEERKCTRGSSEVGETEERKSTRGSSSVGETKEKKSRQLRRRQHRISDRNNSLKRSISVSTTAESKHLKEAPSGKLVKAEIAETGRVRLSVYGDYFAAMRWPLFVGFVLFILLHFISGIVQSFWLSNWSDDNSFADAPSQKMPLAVRLGVYAAIGMATVVFLAFSYLFQVVGSVNASIRLHGPLLDRVLHAPVSFFDTTPLGRVLNRFGKEFDTVDLRLASTFRFLTISLLMVLQVMLTIAISTPLFVLIDIPISAIYILILVFFIPTSRQLQRLTSLSRSPLYNIFAETINGTTSIRAFGVSQAFFDKFCAKLDEQVGFKYFSLMINRWLSIRLELIGNFVILASSSLAVLSRQWGIATAGLIGLSVSRSLDITFMLAFLVRNANDFELSVISVERILEYMKCPQEAHWHSRPGEGPPKDWPDKGEIRLQNFSCRYRPELDLSLRSINAGIPFVEFLLIFLVGVVGRTGAGKTSLALALFRIIEAAEGRILIDQMDIAHIGLQELRSRLTLAFWIIPQDPVLFSGTLRFNLDPFDTYSDNELWAALEHVHMKEFVQMQRDKLSHQIAEGGENISVGQRQLLCLARAILRRSAIIVMDEATASIDSQTDALIQKTIRTEFQHSTVITIAHRISTVMDYDRIMVLSGGQLIEFDTPANLMANKESQFHELVKINEEQTDEAAK</sequence>
<evidence type="ECO:0000256" key="8">
    <source>
        <dbReference type="ARBA" id="ARBA00022989"/>
    </source>
</evidence>
<feature type="compositionally biased region" description="Polar residues" evidence="10">
    <location>
        <begin position="1156"/>
        <end position="1170"/>
    </location>
</feature>
<feature type="domain" description="ABC transmembrane type-1" evidence="13">
    <location>
        <begin position="365"/>
        <end position="648"/>
    </location>
</feature>
<dbReference type="PROSITE" id="PS50893">
    <property type="entry name" value="ABC_TRANSPORTER_2"/>
    <property type="match status" value="2"/>
</dbReference>
<organism evidence="14 15">
    <name type="scientific">Heterodera schachtii</name>
    <name type="common">Sugarbeet cyst nematode worm</name>
    <name type="synonym">Tylenchus schachtii</name>
    <dbReference type="NCBI Taxonomy" id="97005"/>
    <lineage>
        <taxon>Eukaryota</taxon>
        <taxon>Metazoa</taxon>
        <taxon>Ecdysozoa</taxon>
        <taxon>Nematoda</taxon>
        <taxon>Chromadorea</taxon>
        <taxon>Rhabditida</taxon>
        <taxon>Tylenchina</taxon>
        <taxon>Tylenchomorpha</taxon>
        <taxon>Tylenchoidea</taxon>
        <taxon>Heteroderidae</taxon>
        <taxon>Heteroderinae</taxon>
        <taxon>Heterodera</taxon>
    </lineage>
</organism>
<feature type="compositionally biased region" description="Basic and acidic residues" evidence="10">
    <location>
        <begin position="930"/>
        <end position="939"/>
    </location>
</feature>
<feature type="transmembrane region" description="Helical" evidence="11">
    <location>
        <begin position="112"/>
        <end position="132"/>
    </location>
</feature>
<feature type="transmembrane region" description="Helical" evidence="11">
    <location>
        <begin position="1251"/>
        <end position="1275"/>
    </location>
</feature>
<keyword evidence="9 11" id="KW-0472">Membrane</keyword>
<evidence type="ECO:0000256" key="2">
    <source>
        <dbReference type="ARBA" id="ARBA00009726"/>
    </source>
</evidence>
<dbReference type="CDD" id="cd03244">
    <property type="entry name" value="ABCC_MRP_domain2"/>
    <property type="match status" value="1"/>
</dbReference>
<dbReference type="PANTHER" id="PTHR24223">
    <property type="entry name" value="ATP-BINDING CASSETTE SUB-FAMILY C"/>
    <property type="match status" value="1"/>
</dbReference>
<dbReference type="CDD" id="cd18603">
    <property type="entry name" value="ABC_6TM_MRP1_2_3_6_D2_like"/>
    <property type="match status" value="1"/>
</dbReference>
<feature type="region of interest" description="Disordered" evidence="10">
    <location>
        <begin position="930"/>
        <end position="1172"/>
    </location>
</feature>
<feature type="compositionally biased region" description="Low complexity" evidence="10">
    <location>
        <begin position="319"/>
        <end position="330"/>
    </location>
</feature>
<evidence type="ECO:0000256" key="1">
    <source>
        <dbReference type="ARBA" id="ARBA00004127"/>
    </source>
</evidence>
<feature type="transmembrane region" description="Helical" evidence="11">
    <location>
        <begin position="504"/>
        <end position="525"/>
    </location>
</feature>
<evidence type="ECO:0000256" key="7">
    <source>
        <dbReference type="ARBA" id="ARBA00022840"/>
    </source>
</evidence>
<dbReference type="CDD" id="cd18595">
    <property type="entry name" value="ABC_6TM_MRP1_2_3_6_D1_like"/>
    <property type="match status" value="1"/>
</dbReference>
<dbReference type="FunFam" id="1.20.1560.10:FF:000081">
    <property type="entry name" value="Protein CBG24505"/>
    <property type="match status" value="1"/>
</dbReference>
<dbReference type="InterPro" id="IPR050173">
    <property type="entry name" value="ABC_transporter_C-like"/>
</dbReference>
<dbReference type="FunFam" id="1.20.1560.10:FF:000010">
    <property type="entry name" value="Multidrug resistance-associated ABC transporter"/>
    <property type="match status" value="1"/>
</dbReference>
<dbReference type="PROSITE" id="PS00211">
    <property type="entry name" value="ABC_TRANSPORTER_1"/>
    <property type="match status" value="2"/>
</dbReference>
<evidence type="ECO:0000256" key="10">
    <source>
        <dbReference type="SAM" id="MobiDB-lite"/>
    </source>
</evidence>
<keyword evidence="3" id="KW-0813">Transport</keyword>
<proteinExistence type="inferred from homology"/>
<keyword evidence="15" id="KW-1185">Reference proteome</keyword>
<dbReference type="PROSITE" id="PS50929">
    <property type="entry name" value="ABC_TM1F"/>
    <property type="match status" value="2"/>
</dbReference>
<gene>
    <name evidence="14" type="ORF">niasHS_009048</name>
</gene>
<dbReference type="Proteomes" id="UP001620645">
    <property type="component" value="Unassembled WGS sequence"/>
</dbReference>
<feature type="transmembrane region" description="Helical" evidence="11">
    <location>
        <begin position="172"/>
        <end position="192"/>
    </location>
</feature>
<evidence type="ECO:0000256" key="4">
    <source>
        <dbReference type="ARBA" id="ARBA00022692"/>
    </source>
</evidence>
<keyword evidence="7" id="KW-0067">ATP-binding</keyword>
<dbReference type="InterPro" id="IPR036640">
    <property type="entry name" value="ABC1_TM_sf"/>
</dbReference>
<keyword evidence="5" id="KW-0677">Repeat</keyword>
<dbReference type="FunFam" id="3.40.50.300:FF:000997">
    <property type="entry name" value="Multidrug resistance-associated protein 1"/>
    <property type="match status" value="1"/>
</dbReference>
<feature type="transmembrane region" description="Helical" evidence="11">
    <location>
        <begin position="582"/>
        <end position="607"/>
    </location>
</feature>
<dbReference type="FunFam" id="3.40.50.300:FF:000074">
    <property type="entry name" value="Multidrug resistance-associated protein 5 isoform 1"/>
    <property type="match status" value="1"/>
</dbReference>
<feature type="domain" description="ABC transporter" evidence="12">
    <location>
        <begin position="707"/>
        <end position="934"/>
    </location>
</feature>
<evidence type="ECO:0000256" key="3">
    <source>
        <dbReference type="ARBA" id="ARBA00022448"/>
    </source>
</evidence>
<evidence type="ECO:0000256" key="11">
    <source>
        <dbReference type="SAM" id="Phobius"/>
    </source>
</evidence>
<dbReference type="InterPro" id="IPR017871">
    <property type="entry name" value="ABC_transporter-like_CS"/>
</dbReference>
<feature type="domain" description="ABC transporter" evidence="12">
    <location>
        <begin position="1535"/>
        <end position="1778"/>
    </location>
</feature>
<evidence type="ECO:0000259" key="13">
    <source>
        <dbReference type="PROSITE" id="PS50929"/>
    </source>
</evidence>
<comment type="subcellular location">
    <subcellularLocation>
        <location evidence="1">Endomembrane system</location>
        <topology evidence="1">Multi-pass membrane protein</topology>
    </subcellularLocation>
</comment>
<feature type="domain" description="ABC transmembrane type-1" evidence="13">
    <location>
        <begin position="1215"/>
        <end position="1497"/>
    </location>
</feature>
<dbReference type="PANTHER" id="PTHR24223:SF415">
    <property type="entry name" value="FI20190P1"/>
    <property type="match status" value="1"/>
</dbReference>
<dbReference type="SUPFAM" id="SSF52540">
    <property type="entry name" value="P-loop containing nucleoside triphosphate hydrolases"/>
    <property type="match status" value="2"/>
</dbReference>
<keyword evidence="6" id="KW-0547">Nucleotide-binding</keyword>
<feature type="transmembrane region" description="Helical" evidence="11">
    <location>
        <begin position="1438"/>
        <end position="1459"/>
    </location>
</feature>
<dbReference type="Gene3D" id="1.20.1560.10">
    <property type="entry name" value="ABC transporter type 1, transmembrane domain"/>
    <property type="match status" value="2"/>
</dbReference>
<dbReference type="InterPro" id="IPR027417">
    <property type="entry name" value="P-loop_NTPase"/>
</dbReference>
<evidence type="ECO:0000256" key="6">
    <source>
        <dbReference type="ARBA" id="ARBA00022741"/>
    </source>
</evidence>
<reference evidence="14 15" key="1">
    <citation type="submission" date="2024-10" db="EMBL/GenBank/DDBJ databases">
        <authorList>
            <person name="Kim D."/>
        </authorList>
    </citation>
    <scope>NUCLEOTIDE SEQUENCE [LARGE SCALE GENOMIC DNA]</scope>
    <source>
        <strain evidence="14">Taebaek</strain>
    </source>
</reference>
<evidence type="ECO:0000313" key="15">
    <source>
        <dbReference type="Proteomes" id="UP001620645"/>
    </source>
</evidence>
<feature type="transmembrane region" description="Helical" evidence="11">
    <location>
        <begin position="1355"/>
        <end position="1373"/>
    </location>
</feature>
<feature type="transmembrane region" description="Helical" evidence="11">
    <location>
        <begin position="400"/>
        <end position="419"/>
    </location>
</feature>
<dbReference type="CDD" id="cd03250">
    <property type="entry name" value="ABCC_MRP_domain1"/>
    <property type="match status" value="1"/>
</dbReference>
<evidence type="ECO:0000259" key="12">
    <source>
        <dbReference type="PROSITE" id="PS50893"/>
    </source>
</evidence>
<dbReference type="Pfam" id="PF00664">
    <property type="entry name" value="ABC_membrane"/>
    <property type="match status" value="2"/>
</dbReference>
<dbReference type="GO" id="GO:0012505">
    <property type="term" value="C:endomembrane system"/>
    <property type="evidence" value="ECO:0007669"/>
    <property type="project" value="UniProtKB-SubCell"/>
</dbReference>
<evidence type="ECO:0000256" key="9">
    <source>
        <dbReference type="ARBA" id="ARBA00023136"/>
    </source>
</evidence>
<dbReference type="Pfam" id="PF00005">
    <property type="entry name" value="ABC_tran"/>
    <property type="match status" value="2"/>
</dbReference>
<comment type="caution">
    <text evidence="14">The sequence shown here is derived from an EMBL/GenBank/DDBJ whole genome shotgun (WGS) entry which is preliminary data.</text>
</comment>
<dbReference type="GO" id="GO:0005524">
    <property type="term" value="F:ATP binding"/>
    <property type="evidence" value="ECO:0007669"/>
    <property type="project" value="UniProtKB-KW"/>
</dbReference>